<dbReference type="PANTHER" id="PTHR36922">
    <property type="entry name" value="BLL2446 PROTEIN"/>
    <property type="match status" value="1"/>
</dbReference>
<evidence type="ECO:0000313" key="1">
    <source>
        <dbReference type="EMBL" id="MDQ0516261.1"/>
    </source>
</evidence>
<evidence type="ECO:0000313" key="2">
    <source>
        <dbReference type="Proteomes" id="UP001223743"/>
    </source>
</evidence>
<keyword evidence="2" id="KW-1185">Reference proteome</keyword>
<dbReference type="EMBL" id="JAUSWJ010000001">
    <property type="protein sequence ID" value="MDQ0516261.1"/>
    <property type="molecule type" value="Genomic_DNA"/>
</dbReference>
<gene>
    <name evidence="1" type="ORF">QO015_001874</name>
</gene>
<protein>
    <recommendedName>
        <fullName evidence="3">DUF1993 domain-containing protein</fullName>
    </recommendedName>
</protein>
<dbReference type="Proteomes" id="UP001223743">
    <property type="component" value="Unassembled WGS sequence"/>
</dbReference>
<dbReference type="Pfam" id="PF09351">
    <property type="entry name" value="DUF1993"/>
    <property type="match status" value="1"/>
</dbReference>
<dbReference type="Gene3D" id="1.20.120.450">
    <property type="entry name" value="dinb family like domain"/>
    <property type="match status" value="1"/>
</dbReference>
<dbReference type="PANTHER" id="PTHR36922:SF1">
    <property type="entry name" value="DUF1993 DOMAIN-CONTAINING PROTEIN"/>
    <property type="match status" value="1"/>
</dbReference>
<name>A0ABU0M5N3_9HYPH</name>
<dbReference type="InterPro" id="IPR018531">
    <property type="entry name" value="DUF1993"/>
</dbReference>
<proteinExistence type="predicted"/>
<sequence>MSFSIYDITIPVFRRGFTVLSAVLDKGLAHASAEGVDPATYVEARLAPDMLPLSGQVQRASDTAKACAARLTGLAAPSFPDEETSFEELQARIGRTVDYLASVDPAAFEGGEERQVTLRSRAGETPFVGRDYALQHALPNFFFHVTTAYGILRMKGVPVGKRDYLGF</sequence>
<evidence type="ECO:0008006" key="3">
    <source>
        <dbReference type="Google" id="ProtNLM"/>
    </source>
</evidence>
<organism evidence="1 2">
    <name type="scientific">Kaistia geumhonensis</name>
    <dbReference type="NCBI Taxonomy" id="410839"/>
    <lineage>
        <taxon>Bacteria</taxon>
        <taxon>Pseudomonadati</taxon>
        <taxon>Pseudomonadota</taxon>
        <taxon>Alphaproteobacteria</taxon>
        <taxon>Hyphomicrobiales</taxon>
        <taxon>Kaistiaceae</taxon>
        <taxon>Kaistia</taxon>
    </lineage>
</organism>
<dbReference type="SUPFAM" id="SSF109854">
    <property type="entry name" value="DinB/YfiT-like putative metalloenzymes"/>
    <property type="match status" value="1"/>
</dbReference>
<accession>A0ABU0M5N3</accession>
<dbReference type="InterPro" id="IPR034660">
    <property type="entry name" value="DinB/YfiT-like"/>
</dbReference>
<dbReference type="RefSeq" id="WP_266279831.1">
    <property type="nucleotide sequence ID" value="NZ_JAPKNF010000001.1"/>
</dbReference>
<comment type="caution">
    <text evidence="1">The sequence shown here is derived from an EMBL/GenBank/DDBJ whole genome shotgun (WGS) entry which is preliminary data.</text>
</comment>
<reference evidence="1 2" key="1">
    <citation type="submission" date="2023-07" db="EMBL/GenBank/DDBJ databases">
        <title>Genomic Encyclopedia of Type Strains, Phase IV (KMG-IV): sequencing the most valuable type-strain genomes for metagenomic binning, comparative biology and taxonomic classification.</title>
        <authorList>
            <person name="Goeker M."/>
        </authorList>
    </citation>
    <scope>NUCLEOTIDE SEQUENCE [LARGE SCALE GENOMIC DNA]</scope>
    <source>
        <strain evidence="1 2">B1-1</strain>
    </source>
</reference>